<dbReference type="Proteomes" id="UP001157502">
    <property type="component" value="Chromosome 8"/>
</dbReference>
<dbReference type="EMBL" id="CM055735">
    <property type="protein sequence ID" value="KAJ8008089.1"/>
    <property type="molecule type" value="Genomic_DNA"/>
</dbReference>
<proteinExistence type="predicted"/>
<evidence type="ECO:0000313" key="2">
    <source>
        <dbReference type="Proteomes" id="UP001157502"/>
    </source>
</evidence>
<gene>
    <name evidence="1" type="ORF">DPEC_G00101140</name>
</gene>
<name>A0ACC2GWH7_DALPE</name>
<accession>A0ACC2GWH7</accession>
<sequence length="948" mass="103994">MCKLTLIAGSTSKLVCYFTNWSQYRSGIGKFLPDNIDPQMCTHLIYAYSIINSTNEMDILEQDDVTLYSSFNGLKKRFTIMVSTPANRQKFIQSSIRFLRTYGFDGLDLDWVYPGTQDKHTFTLLCQEFLAAFVAESNATTVTNMTSNQQMNNNSEGKSTSRSRLLLSAAVASGKAAIDAGYEIAEIAKYLDFMNVMTNDFDKSGANFTGHHSPLYQGSHDTGDQIYSNIDFAMTYWRNQGAPVEKLIMGFATYGRTFQLSSGSTGVGAPVKGVGTPGPVTGMTGVLSNYETCTFLQGATVQWIEDQKVPYTFKGNQWVGYDSIDSYDAKVRYLKANGFAGAMVWSLDMDDFSGKSCGQGNYPLISHLQHVLTTAGLSPLQPTSMLLPAANARKTLTEKTTKTNSTVTTRFTIIGTNVRVNSTVFCVGKADGLYDKDDAPGSFYQCVNSSTWIKICPGGLVFNESCRCCNSPKNSALLKTNRTALTGKYLKNHTTADDDNEQEISKTVVKTNTTIYVISSGFCADKEDGLYVNTDVSGSFYQCTKGSTMMIYCPTGLVYIDSCKCCKSPNDAGSTPKMVCYFPNWSQYRPAIGKFLPDNIDPQMCTHLIYAYSIINSTNELDILEQDDVTLYSSFNGLKKRNPQLKTLLAVGGPNFGTTQFTIMVSTSANRQTFIQSSIRFLRRYGFDGLDLDWEYPGSQGSPPEDKHRFTLLCQEFLAAFVAESNATMVTNMTKGKNNTGGVATNQPRLLLSAAVASGKAAIDAGYEIAEIAKYLDFMNVMTNDFDKSGANFTGHHSPLYQGSHDTGDQIYSNIDFAMTYWRNQGAPVEKLIMGFATYGRTFQLSSGSTGVGAPVKGVGTPGPVTGMAGVLSNYETCSFLQGATVQWIEDQKVPCAYKGNQWVGFDNRDSYDAKISYLKANRFAGAMVWSLDMDDFSGQFCGQGNNP</sequence>
<reference evidence="1" key="1">
    <citation type="submission" date="2021-05" db="EMBL/GenBank/DDBJ databases">
        <authorList>
            <person name="Pan Q."/>
            <person name="Jouanno E."/>
            <person name="Zahm M."/>
            <person name="Klopp C."/>
            <person name="Cabau C."/>
            <person name="Louis A."/>
            <person name="Berthelot C."/>
            <person name="Parey E."/>
            <person name="Roest Crollius H."/>
            <person name="Montfort J."/>
            <person name="Robinson-Rechavi M."/>
            <person name="Bouchez O."/>
            <person name="Lampietro C."/>
            <person name="Lopez Roques C."/>
            <person name="Donnadieu C."/>
            <person name="Postlethwait J."/>
            <person name="Bobe J."/>
            <person name="Dillon D."/>
            <person name="Chandos A."/>
            <person name="von Hippel F."/>
            <person name="Guiguen Y."/>
        </authorList>
    </citation>
    <scope>NUCLEOTIDE SEQUENCE</scope>
    <source>
        <strain evidence="1">YG-Jan2019</strain>
    </source>
</reference>
<organism evidence="1 2">
    <name type="scientific">Dallia pectoralis</name>
    <name type="common">Alaska blackfish</name>
    <dbReference type="NCBI Taxonomy" id="75939"/>
    <lineage>
        <taxon>Eukaryota</taxon>
        <taxon>Metazoa</taxon>
        <taxon>Chordata</taxon>
        <taxon>Craniata</taxon>
        <taxon>Vertebrata</taxon>
        <taxon>Euteleostomi</taxon>
        <taxon>Actinopterygii</taxon>
        <taxon>Neopterygii</taxon>
        <taxon>Teleostei</taxon>
        <taxon>Protacanthopterygii</taxon>
        <taxon>Esociformes</taxon>
        <taxon>Umbridae</taxon>
        <taxon>Dallia</taxon>
    </lineage>
</organism>
<keyword evidence="2" id="KW-1185">Reference proteome</keyword>
<comment type="caution">
    <text evidence="1">The sequence shown here is derived from an EMBL/GenBank/DDBJ whole genome shotgun (WGS) entry which is preliminary data.</text>
</comment>
<evidence type="ECO:0000313" key="1">
    <source>
        <dbReference type="EMBL" id="KAJ8008089.1"/>
    </source>
</evidence>
<protein>
    <submittedName>
        <fullName evidence="1">Uncharacterized protein</fullName>
    </submittedName>
</protein>